<dbReference type="InterPro" id="IPR028087">
    <property type="entry name" value="Tad_N"/>
</dbReference>
<dbReference type="AlphaFoldDB" id="A0A014MQX5"/>
<feature type="domain" description="Putative Flp pilus-assembly TadG-like N-terminal" evidence="2">
    <location>
        <begin position="28"/>
        <end position="74"/>
    </location>
</feature>
<dbReference type="EMBL" id="JBOK01000007">
    <property type="protein sequence ID" value="EXU80554.1"/>
    <property type="molecule type" value="Genomic_DNA"/>
</dbReference>
<protein>
    <recommendedName>
        <fullName evidence="2">Putative Flp pilus-assembly TadG-like N-terminal domain-containing protein</fullName>
    </recommendedName>
</protein>
<gene>
    <name evidence="3" type="ORF">AX13_16760</name>
</gene>
<feature type="transmembrane region" description="Helical" evidence="1">
    <location>
        <begin position="28"/>
        <end position="49"/>
    </location>
</feature>
<evidence type="ECO:0000256" key="1">
    <source>
        <dbReference type="SAM" id="Phobius"/>
    </source>
</evidence>
<accession>A0A014MQX5</accession>
<dbReference type="Proteomes" id="UP000020766">
    <property type="component" value="Unassembled WGS sequence"/>
</dbReference>
<name>A0A014MQX5_9BURK</name>
<sequence length="432" mass="45274">MNPRILAPSLARRASGRSRHGAWRRQQGAIIITVALSLLFLLGFMGIALDFGRLFVTKTELQTAVDSCSLAAAQELDTASDALSRAVSAGLAAGNLNRVQFQSGSAGIAASDITFSDALNGSYSSSFPYATAKYAKCRHAQTGIVPWLLQAMGAFSGNTAYGNSQTVAAVAVATRAPAQTGCAIPVQINPKNTVKPDYGFTKGEWIPTVYDENSSSNDVTPGHFGWANLDESANADELKNELQGSGHCNLRIGAEVNTPGAKFSASVAWNTRFGLYKQGGGNPSVTTAAPDLTGYSYTATNWPGKSNAITDFLAKRADHRSYGDLADSVNAGDTITGLNIKSGYKDQEMATHAAGPNALASWGGNRRLVLAPFVVGGKIDGWACVLMLHPIDSNKTTVYLEYIANASTAESKCTTNGLPGGEAGPLVPVLVQ</sequence>
<organism evidence="3 4">
    <name type="scientific">Comamonas aquatica DA1877</name>
    <dbReference type="NCBI Taxonomy" id="1457173"/>
    <lineage>
        <taxon>Bacteria</taxon>
        <taxon>Pseudomonadati</taxon>
        <taxon>Pseudomonadota</taxon>
        <taxon>Betaproteobacteria</taxon>
        <taxon>Burkholderiales</taxon>
        <taxon>Comamonadaceae</taxon>
        <taxon>Comamonas</taxon>
    </lineage>
</organism>
<evidence type="ECO:0000313" key="4">
    <source>
        <dbReference type="Proteomes" id="UP000020766"/>
    </source>
</evidence>
<keyword evidence="1" id="KW-0472">Membrane</keyword>
<dbReference type="RefSeq" id="WP_043382411.1">
    <property type="nucleotide sequence ID" value="NZ_JBOK01000007.1"/>
</dbReference>
<keyword evidence="1" id="KW-0812">Transmembrane</keyword>
<evidence type="ECO:0000313" key="3">
    <source>
        <dbReference type="EMBL" id="EXU80554.1"/>
    </source>
</evidence>
<dbReference type="PATRIC" id="fig|1457173.3.peg.1607"/>
<dbReference type="Pfam" id="PF13400">
    <property type="entry name" value="Tad"/>
    <property type="match status" value="1"/>
</dbReference>
<keyword evidence="4" id="KW-1185">Reference proteome</keyword>
<keyword evidence="1" id="KW-1133">Transmembrane helix</keyword>
<proteinExistence type="predicted"/>
<evidence type="ECO:0000259" key="2">
    <source>
        <dbReference type="Pfam" id="PF13400"/>
    </source>
</evidence>
<reference evidence="3 4" key="1">
    <citation type="submission" date="2014-01" db="EMBL/GenBank/DDBJ databases">
        <title>Interspecies Systems Biology Uncovers Metabolites Affecting C. elegans Gene Expression and Life History Traits.</title>
        <authorList>
            <person name="Watson E."/>
            <person name="Macneil L.T."/>
            <person name="Ritter A.D."/>
            <person name="Yilmaz L.S."/>
            <person name="Rosebrock A.P."/>
            <person name="Caudy A.A."/>
            <person name="Walhout A.J."/>
        </authorList>
    </citation>
    <scope>NUCLEOTIDE SEQUENCE [LARGE SCALE GENOMIC DNA]</scope>
    <source>
        <strain evidence="3 4">DA1877</strain>
    </source>
</reference>
<comment type="caution">
    <text evidence="3">The sequence shown here is derived from an EMBL/GenBank/DDBJ whole genome shotgun (WGS) entry which is preliminary data.</text>
</comment>